<protein>
    <recommendedName>
        <fullName evidence="3">SnoaL-like domain-containing protein</fullName>
    </recommendedName>
</protein>
<dbReference type="OrthoDB" id="10264449at2759"/>
<dbReference type="RefSeq" id="XP_033657672.1">
    <property type="nucleotide sequence ID" value="XM_033800610.1"/>
</dbReference>
<organism evidence="1 2">
    <name type="scientific">Westerdykella ornata</name>
    <dbReference type="NCBI Taxonomy" id="318751"/>
    <lineage>
        <taxon>Eukaryota</taxon>
        <taxon>Fungi</taxon>
        <taxon>Dikarya</taxon>
        <taxon>Ascomycota</taxon>
        <taxon>Pezizomycotina</taxon>
        <taxon>Dothideomycetes</taxon>
        <taxon>Pleosporomycetidae</taxon>
        <taxon>Pleosporales</taxon>
        <taxon>Sporormiaceae</taxon>
        <taxon>Westerdykella</taxon>
    </lineage>
</organism>
<dbReference type="GeneID" id="54553785"/>
<gene>
    <name evidence="1" type="ORF">EI97DRAFT_455058</name>
</gene>
<name>A0A6A6JV90_WESOR</name>
<evidence type="ECO:0008006" key="3">
    <source>
        <dbReference type="Google" id="ProtNLM"/>
    </source>
</evidence>
<accession>A0A6A6JV90</accession>
<dbReference type="SUPFAM" id="SSF54427">
    <property type="entry name" value="NTF2-like"/>
    <property type="match status" value="1"/>
</dbReference>
<dbReference type="EMBL" id="ML986485">
    <property type="protein sequence ID" value="KAF2280134.1"/>
    <property type="molecule type" value="Genomic_DNA"/>
</dbReference>
<sequence length="152" mass="17686">MSGYPDRKYIYDVFRNLYYPPEGTKKFFDYVDDNVDWTVTGQHRFSGHWKTKKDYYDATWANIYLLLADPGYKLEVPGGEEGVIVGQDGWSVIEMKTVDTKTKSGVPYNQHYSWHCRWSKEGKIVEAKAFLDADHLEKVFGGEQRRLGISNK</sequence>
<dbReference type="AlphaFoldDB" id="A0A6A6JV90"/>
<dbReference type="InterPro" id="IPR032710">
    <property type="entry name" value="NTF2-like_dom_sf"/>
</dbReference>
<evidence type="ECO:0000313" key="1">
    <source>
        <dbReference type="EMBL" id="KAF2280134.1"/>
    </source>
</evidence>
<dbReference type="Gene3D" id="3.10.450.50">
    <property type="match status" value="1"/>
</dbReference>
<dbReference type="Proteomes" id="UP000800097">
    <property type="component" value="Unassembled WGS sequence"/>
</dbReference>
<proteinExistence type="predicted"/>
<evidence type="ECO:0000313" key="2">
    <source>
        <dbReference type="Proteomes" id="UP000800097"/>
    </source>
</evidence>
<reference evidence="1" key="1">
    <citation type="journal article" date="2020" name="Stud. Mycol.">
        <title>101 Dothideomycetes genomes: a test case for predicting lifestyles and emergence of pathogens.</title>
        <authorList>
            <person name="Haridas S."/>
            <person name="Albert R."/>
            <person name="Binder M."/>
            <person name="Bloem J."/>
            <person name="Labutti K."/>
            <person name="Salamov A."/>
            <person name="Andreopoulos B."/>
            <person name="Baker S."/>
            <person name="Barry K."/>
            <person name="Bills G."/>
            <person name="Bluhm B."/>
            <person name="Cannon C."/>
            <person name="Castanera R."/>
            <person name="Culley D."/>
            <person name="Daum C."/>
            <person name="Ezra D."/>
            <person name="Gonzalez J."/>
            <person name="Henrissat B."/>
            <person name="Kuo A."/>
            <person name="Liang C."/>
            <person name="Lipzen A."/>
            <person name="Lutzoni F."/>
            <person name="Magnuson J."/>
            <person name="Mondo S."/>
            <person name="Nolan M."/>
            <person name="Ohm R."/>
            <person name="Pangilinan J."/>
            <person name="Park H.-J."/>
            <person name="Ramirez L."/>
            <person name="Alfaro M."/>
            <person name="Sun H."/>
            <person name="Tritt A."/>
            <person name="Yoshinaga Y."/>
            <person name="Zwiers L.-H."/>
            <person name="Turgeon B."/>
            <person name="Goodwin S."/>
            <person name="Spatafora J."/>
            <person name="Crous P."/>
            <person name="Grigoriev I."/>
        </authorList>
    </citation>
    <scope>NUCLEOTIDE SEQUENCE</scope>
    <source>
        <strain evidence="1">CBS 379.55</strain>
    </source>
</reference>
<keyword evidence="2" id="KW-1185">Reference proteome</keyword>